<evidence type="ECO:0008006" key="4">
    <source>
        <dbReference type="Google" id="ProtNLM"/>
    </source>
</evidence>
<name>A0A4S8QCD2_9ACTN</name>
<evidence type="ECO:0000313" key="2">
    <source>
        <dbReference type="EMBL" id="THV42018.1"/>
    </source>
</evidence>
<gene>
    <name evidence="2" type="ORF">FAB82_08820</name>
</gene>
<dbReference type="EMBL" id="STGY01000032">
    <property type="protein sequence ID" value="THV42018.1"/>
    <property type="molecule type" value="Genomic_DNA"/>
</dbReference>
<dbReference type="RefSeq" id="WP_136534173.1">
    <property type="nucleotide sequence ID" value="NZ_STGY01000032.1"/>
</dbReference>
<comment type="caution">
    <text evidence="2">The sequence shown here is derived from an EMBL/GenBank/DDBJ whole genome shotgun (WGS) entry which is preliminary data.</text>
</comment>
<proteinExistence type="predicted"/>
<feature type="region of interest" description="Disordered" evidence="1">
    <location>
        <begin position="291"/>
        <end position="377"/>
    </location>
</feature>
<dbReference type="AlphaFoldDB" id="A0A4S8QCD2"/>
<reference evidence="3" key="1">
    <citation type="submission" date="2019-04" db="EMBL/GenBank/DDBJ databases">
        <title>Nocardioides xinjiangensis sp. nov.</title>
        <authorList>
            <person name="Liu S."/>
        </authorList>
    </citation>
    <scope>NUCLEOTIDE SEQUENCE [LARGE SCALE GENOMIC DNA]</scope>
    <source>
        <strain evidence="3">18</strain>
    </source>
</reference>
<sequence length="508" mass="56529">MAYDPLPIIEIKIDDLRLDLDNYRIPTRRSDEAAALKYLFASEDVLSAARLILQNGYFDNEVPIVTHDETGYVVLEGNRRVSALKALQDPTLVPGHDKEIRALLKRHAVESQELPTVIRVLVSPSREAAAPHIARLHSGLSKKRWSRDQQANFYYSLLDDETSVDDIKAQYSGVEVVRYIKMAVARRFLSGAHFSDHSLREYAISNDLKMSSFEYAYRNSDISAAVGLNFAGDGQLQPSSLRPEQIGSKLSSIQLSALEYLLSEFRAGRLNTRSSEFKKSSEEHQRLMNFLTKPAQPAAPGVRESDDSPTAPAMPVGPQGPEGRVSLPSEPTEDSGDANPAKSKTPDDLGSKSQATPASDPTTRGPNHPRTKNNLDLSGVEYDKVSVNLKYRYHELRSINIEIFPVAASMLMRLILESTIKFHFETSGTRAQGELSAIFPRVSDEYGQIKALKSTINSVKTGTVHRPGSIQWFNNLSHNGDAVVKADDVREAWNLINPLLRHLLRPWS</sequence>
<evidence type="ECO:0000256" key="1">
    <source>
        <dbReference type="SAM" id="MobiDB-lite"/>
    </source>
</evidence>
<dbReference type="OrthoDB" id="4828114at2"/>
<protein>
    <recommendedName>
        <fullName evidence="4">ParB/Sulfiredoxin domain-containing protein</fullName>
    </recommendedName>
</protein>
<accession>A0A4S8QCD2</accession>
<organism evidence="2 3">
    <name type="scientific">Glycomyces buryatensis</name>
    <dbReference type="NCBI Taxonomy" id="2570927"/>
    <lineage>
        <taxon>Bacteria</taxon>
        <taxon>Bacillati</taxon>
        <taxon>Actinomycetota</taxon>
        <taxon>Actinomycetes</taxon>
        <taxon>Glycomycetales</taxon>
        <taxon>Glycomycetaceae</taxon>
        <taxon>Glycomyces</taxon>
    </lineage>
</organism>
<keyword evidence="3" id="KW-1185">Reference proteome</keyword>
<dbReference type="Proteomes" id="UP000308760">
    <property type="component" value="Unassembled WGS sequence"/>
</dbReference>
<reference evidence="2 3" key="2">
    <citation type="submission" date="2019-05" db="EMBL/GenBank/DDBJ databases">
        <title>Glycomyces buryatensis sp. nov.</title>
        <authorList>
            <person name="Nikitina E."/>
        </authorList>
    </citation>
    <scope>NUCLEOTIDE SEQUENCE [LARGE SCALE GENOMIC DNA]</scope>
    <source>
        <strain evidence="2 3">18</strain>
    </source>
</reference>
<feature type="compositionally biased region" description="Polar residues" evidence="1">
    <location>
        <begin position="351"/>
        <end position="365"/>
    </location>
</feature>
<evidence type="ECO:0000313" key="3">
    <source>
        <dbReference type="Proteomes" id="UP000308760"/>
    </source>
</evidence>